<gene>
    <name evidence="2" type="ORF">EI545_01340</name>
</gene>
<dbReference type="KEGG" id="taw:EI545_01340"/>
<dbReference type="RefSeq" id="WP_125323794.1">
    <property type="nucleotide sequence ID" value="NZ_CP034328.1"/>
</dbReference>
<sequence length="335" mass="34318">MQFGPVPLHMAQGAILAHSVALADGRLRKGCILGPADLARLQAAGLTTVTVARLDPGDVPEDGAATRLATALVPDPAGAGLALSQAHTGRVNLNAAYPGILAFDPAAIHALNRVHPAITLATLPPLARVAPGQLSATVKIIAYAVPEAALEKACNLARNALRVLPVRHRTASLILTQVPDLAPKLAAKGRRAVEARLTALGITLADCVTVPHQTAAVASALAAARGEMLLILTGSATSDLHDTAPEAVRAAGGTVLRFGMPVDPGNLLFLGNLGERPVIGLPGCARSPALNGADWVLERLACGIQLGDDDIAEMGVGGLLKEIPIRGRLRETGPE</sequence>
<dbReference type="UniPathway" id="UPA00344"/>
<feature type="domain" description="MoaB/Mog" evidence="1">
    <location>
        <begin position="172"/>
        <end position="302"/>
    </location>
</feature>
<proteinExistence type="predicted"/>
<reference evidence="2 3" key="1">
    <citation type="submission" date="2018-12" db="EMBL/GenBank/DDBJ databases">
        <title>Complete genome sequencing of Tabrizicola sp. K13M18.</title>
        <authorList>
            <person name="Bae J.-W."/>
        </authorList>
    </citation>
    <scope>NUCLEOTIDE SEQUENCE [LARGE SCALE GENOMIC DNA]</scope>
    <source>
        <strain evidence="2 3">K13M18</strain>
    </source>
</reference>
<accession>A0A3S8U208</accession>
<dbReference type="Proteomes" id="UP000282002">
    <property type="component" value="Chromosome"/>
</dbReference>
<dbReference type="InterPro" id="IPR001453">
    <property type="entry name" value="MoaB/Mog_dom"/>
</dbReference>
<dbReference type="Gene3D" id="3.40.980.10">
    <property type="entry name" value="MoaB/Mog-like domain"/>
    <property type="match status" value="1"/>
</dbReference>
<name>A0A3S8U208_9RHOB</name>
<dbReference type="SUPFAM" id="SSF53218">
    <property type="entry name" value="Molybdenum cofactor biosynthesis proteins"/>
    <property type="match status" value="1"/>
</dbReference>
<organism evidence="2 3">
    <name type="scientific">Tabrizicola piscis</name>
    <dbReference type="NCBI Taxonomy" id="2494374"/>
    <lineage>
        <taxon>Bacteria</taxon>
        <taxon>Pseudomonadati</taxon>
        <taxon>Pseudomonadota</taxon>
        <taxon>Alphaproteobacteria</taxon>
        <taxon>Rhodobacterales</taxon>
        <taxon>Paracoccaceae</taxon>
        <taxon>Tabrizicola</taxon>
    </lineage>
</organism>
<dbReference type="InterPro" id="IPR036425">
    <property type="entry name" value="MoaB/Mog-like_dom_sf"/>
</dbReference>
<evidence type="ECO:0000259" key="1">
    <source>
        <dbReference type="SMART" id="SM00852"/>
    </source>
</evidence>
<dbReference type="OrthoDB" id="9779263at2"/>
<dbReference type="CDD" id="cd03522">
    <property type="entry name" value="MoeA_like"/>
    <property type="match status" value="1"/>
</dbReference>
<dbReference type="AlphaFoldDB" id="A0A3S8U208"/>
<dbReference type="SMART" id="SM00852">
    <property type="entry name" value="MoCF_biosynth"/>
    <property type="match status" value="1"/>
</dbReference>
<evidence type="ECO:0000313" key="2">
    <source>
        <dbReference type="EMBL" id="AZL57606.1"/>
    </source>
</evidence>
<evidence type="ECO:0000313" key="3">
    <source>
        <dbReference type="Proteomes" id="UP000282002"/>
    </source>
</evidence>
<protein>
    <submittedName>
        <fullName evidence="2">Molybdopterin biosynthesis protein</fullName>
    </submittedName>
</protein>
<keyword evidence="3" id="KW-1185">Reference proteome</keyword>
<dbReference type="Pfam" id="PF00994">
    <property type="entry name" value="MoCF_biosynth"/>
    <property type="match status" value="1"/>
</dbReference>
<dbReference type="EMBL" id="CP034328">
    <property type="protein sequence ID" value="AZL57606.1"/>
    <property type="molecule type" value="Genomic_DNA"/>
</dbReference>